<name>A0AA41Z0A6_9HYPH</name>
<dbReference type="InterPro" id="IPR036291">
    <property type="entry name" value="NAD(P)-bd_dom_sf"/>
</dbReference>
<organism evidence="2 3">
    <name type="scientific">Lichenifustis flavocetrariae</name>
    <dbReference type="NCBI Taxonomy" id="2949735"/>
    <lineage>
        <taxon>Bacteria</taxon>
        <taxon>Pseudomonadati</taxon>
        <taxon>Pseudomonadota</taxon>
        <taxon>Alphaproteobacteria</taxon>
        <taxon>Hyphomicrobiales</taxon>
        <taxon>Lichenihabitantaceae</taxon>
        <taxon>Lichenifustis</taxon>
    </lineage>
</organism>
<comment type="caution">
    <text evidence="2">The sequence shown here is derived from an EMBL/GenBank/DDBJ whole genome shotgun (WGS) entry which is preliminary data.</text>
</comment>
<sequence length="141" mass="14812">MTWRNPSDEAIRTLLTETRTIALVGASANPARPATGVLRWLLARGYVVTAVNPGLSGTLFGVPVAARLADIEGPIDMVDVFRNSAAVAALVDETLALPVRPRVIWMQLGVVNEAAAAKAEAAGLTVVMDRCPVIEAARLGL</sequence>
<dbReference type="EMBL" id="JAMOIM010000015">
    <property type="protein sequence ID" value="MCW6510408.1"/>
    <property type="molecule type" value="Genomic_DNA"/>
</dbReference>
<feature type="domain" description="CoA-binding" evidence="1">
    <location>
        <begin position="14"/>
        <end position="110"/>
    </location>
</feature>
<accession>A0AA41Z0A6</accession>
<evidence type="ECO:0000259" key="1">
    <source>
        <dbReference type="SMART" id="SM00881"/>
    </source>
</evidence>
<dbReference type="PANTHER" id="PTHR33303:SF2">
    <property type="entry name" value="COA-BINDING DOMAIN-CONTAINING PROTEIN"/>
    <property type="match status" value="1"/>
</dbReference>
<evidence type="ECO:0000313" key="3">
    <source>
        <dbReference type="Proteomes" id="UP001165667"/>
    </source>
</evidence>
<dbReference type="Pfam" id="PF13380">
    <property type="entry name" value="CoA_binding_2"/>
    <property type="match status" value="1"/>
</dbReference>
<protein>
    <submittedName>
        <fullName evidence="2">CoA-binding protein</fullName>
    </submittedName>
</protein>
<proteinExistence type="predicted"/>
<dbReference type="Proteomes" id="UP001165667">
    <property type="component" value="Unassembled WGS sequence"/>
</dbReference>
<keyword evidence="3" id="KW-1185">Reference proteome</keyword>
<dbReference type="SMART" id="SM00881">
    <property type="entry name" value="CoA_binding"/>
    <property type="match status" value="1"/>
</dbReference>
<dbReference type="AlphaFoldDB" id="A0AA41Z0A6"/>
<reference evidence="2" key="1">
    <citation type="submission" date="2022-05" db="EMBL/GenBank/DDBJ databases">
        <authorList>
            <person name="Pankratov T."/>
        </authorList>
    </citation>
    <scope>NUCLEOTIDE SEQUENCE</scope>
    <source>
        <strain evidence="2">BP6-180914</strain>
    </source>
</reference>
<gene>
    <name evidence="2" type="ORF">M8523_20525</name>
</gene>
<evidence type="ECO:0000313" key="2">
    <source>
        <dbReference type="EMBL" id="MCW6510408.1"/>
    </source>
</evidence>
<dbReference type="RefSeq" id="WP_282586781.1">
    <property type="nucleotide sequence ID" value="NZ_JAMOIM010000015.1"/>
</dbReference>
<dbReference type="SUPFAM" id="SSF51735">
    <property type="entry name" value="NAD(P)-binding Rossmann-fold domains"/>
    <property type="match status" value="1"/>
</dbReference>
<dbReference type="InterPro" id="IPR003781">
    <property type="entry name" value="CoA-bd"/>
</dbReference>
<dbReference type="PANTHER" id="PTHR33303">
    <property type="entry name" value="CYTOPLASMIC PROTEIN-RELATED"/>
    <property type="match status" value="1"/>
</dbReference>
<dbReference type="Gene3D" id="3.40.50.720">
    <property type="entry name" value="NAD(P)-binding Rossmann-like Domain"/>
    <property type="match status" value="1"/>
</dbReference>